<evidence type="ECO:0000313" key="3">
    <source>
        <dbReference type="Proteomes" id="UP000041254"/>
    </source>
</evidence>
<gene>
    <name evidence="2" type="ORF">Vbra_6670</name>
</gene>
<dbReference type="Proteomes" id="UP000041254">
    <property type="component" value="Unassembled WGS sequence"/>
</dbReference>
<sequence>MAASSSSSSAGAAHQAEVMGRSASSRYKEGTRVVLLSSSRRAPTNDYVWVTARIYSVDPHVVYMKAGTLHEGTALYMREVGRRGEEFIRVVPHQTNTDTQTSPQPPVVWDVSKKAPERFSEDLLGKVFSLMTPRELSAIFPPPRSTDSLMASSSALPSTTGGPLFAGAAFGPLKGETMAASKEDTADGALPGAASLPSLFSGPSLIGTSTGEGAMSSAAAAASSGGRPSSLFTMGAATPADKPRSRAKRVSAARPNPTSPTTTTTAPAPLFAGIFAPAQAPTTSQSTATPASGPFDFGKASTGGGCDLFHGGAAASGGGSLFGEVRSTSSGAGRGSLFGQGGAATGTAGMFGGSITGGTGRSGVAASSSVSGPSLSARGSMLGGPAFGQQSSFGATQSSPSLIHTAALHQQTHVAIDSSTEGDRHFWESLTPEEAFQLADGSST</sequence>
<accession>A0A0G4E9Q7</accession>
<evidence type="ECO:0000313" key="2">
    <source>
        <dbReference type="EMBL" id="CEL91916.1"/>
    </source>
</evidence>
<proteinExistence type="predicted"/>
<feature type="compositionally biased region" description="Low complexity" evidence="1">
    <location>
        <begin position="362"/>
        <end position="380"/>
    </location>
</feature>
<dbReference type="PhylomeDB" id="A0A0G4E9Q7"/>
<organism evidence="2 3">
    <name type="scientific">Vitrella brassicaformis (strain CCMP3155)</name>
    <dbReference type="NCBI Taxonomy" id="1169540"/>
    <lineage>
        <taxon>Eukaryota</taxon>
        <taxon>Sar</taxon>
        <taxon>Alveolata</taxon>
        <taxon>Colpodellida</taxon>
        <taxon>Vitrellaceae</taxon>
        <taxon>Vitrella</taxon>
    </lineage>
</organism>
<keyword evidence="3" id="KW-1185">Reference proteome</keyword>
<feature type="compositionally biased region" description="Low complexity" evidence="1">
    <location>
        <begin position="1"/>
        <end position="13"/>
    </location>
</feature>
<reference evidence="2 3" key="1">
    <citation type="submission" date="2014-11" db="EMBL/GenBank/DDBJ databases">
        <authorList>
            <person name="Zhu J."/>
            <person name="Qi W."/>
            <person name="Song R."/>
        </authorList>
    </citation>
    <scope>NUCLEOTIDE SEQUENCE [LARGE SCALE GENOMIC DNA]</scope>
</reference>
<name>A0A0G4E9Q7_VITBC</name>
<dbReference type="VEuPathDB" id="CryptoDB:Vbra_6670"/>
<feature type="region of interest" description="Disordered" evidence="1">
    <location>
        <begin position="1"/>
        <end position="24"/>
    </location>
</feature>
<dbReference type="EMBL" id="CDMY01000033">
    <property type="protein sequence ID" value="CEL91916.1"/>
    <property type="molecule type" value="Genomic_DNA"/>
</dbReference>
<evidence type="ECO:0000256" key="1">
    <source>
        <dbReference type="SAM" id="MobiDB-lite"/>
    </source>
</evidence>
<feature type="region of interest" description="Disordered" evidence="1">
    <location>
        <begin position="361"/>
        <end position="383"/>
    </location>
</feature>
<dbReference type="InParanoid" id="A0A0G4E9Q7"/>
<dbReference type="AlphaFoldDB" id="A0A0G4E9Q7"/>
<feature type="compositionally biased region" description="Low complexity" evidence="1">
    <location>
        <begin position="252"/>
        <end position="268"/>
    </location>
</feature>
<protein>
    <submittedName>
        <fullName evidence="2">Uncharacterized protein</fullName>
    </submittedName>
</protein>
<feature type="region of interest" description="Disordered" evidence="1">
    <location>
        <begin position="218"/>
        <end position="268"/>
    </location>
</feature>